<gene>
    <name evidence="8" type="ORF">Glove_170g15</name>
</gene>
<organism evidence="8 9">
    <name type="scientific">Diversispora epigaea</name>
    <dbReference type="NCBI Taxonomy" id="1348612"/>
    <lineage>
        <taxon>Eukaryota</taxon>
        <taxon>Fungi</taxon>
        <taxon>Fungi incertae sedis</taxon>
        <taxon>Mucoromycota</taxon>
        <taxon>Glomeromycotina</taxon>
        <taxon>Glomeromycetes</taxon>
        <taxon>Diversisporales</taxon>
        <taxon>Diversisporaceae</taxon>
        <taxon>Diversispora</taxon>
    </lineage>
</organism>
<evidence type="ECO:0000256" key="5">
    <source>
        <dbReference type="ARBA" id="ARBA00023242"/>
    </source>
</evidence>
<sequence>MAPLPFILEEFIIKTNEKLNKTNYKIYCNPCIKVLEPSFTCETSSSVSQGSKVVIRSTSFGTPDNYIVQQLSTADMKKFYTLLLRLSLSCGWAFHWVNKPEVEELFNFLNPHLKLPDRRLLAGSILTDTIKDSNILTLKTLQEDQIGVTLTFDGWTNVRNEHLLGIVIFTSEGRPYVWKAIDISSEYETHVEVMEKAKEMIKELNNSNIKVIAVVTDSADPYATSRITEKAIVFLPCFAHQINLCVGEIFKESTEFKQTMDKAIKIASFFRNPNYKFFIVKLKDQQYEEYKRYFTIAAPGETRWNSCYYICTSILKTQKALQILAIKFEPPITETRRRTGEDLFLKREIYEIISFHTFWQYLNHLIEILYPYCKILNKLQSDKARLNEVTHNLAYITQFWNNYSNSTLATRLVTQLEKRWKEWEQPLLLLSCLLHPDYRMKLFNNATINYVIMGSWLIYYYNVWMEKQSKCILKELDNYRLEIYPFNSDTWDQFDGDVYRY</sequence>
<dbReference type="SUPFAM" id="SSF53098">
    <property type="entry name" value="Ribonuclease H-like"/>
    <property type="match status" value="1"/>
</dbReference>
<keyword evidence="3" id="KW-0863">Zinc-finger</keyword>
<dbReference type="EMBL" id="PQFF01000160">
    <property type="protein sequence ID" value="RHZ77864.1"/>
    <property type="molecule type" value="Genomic_DNA"/>
</dbReference>
<evidence type="ECO:0000256" key="3">
    <source>
        <dbReference type="ARBA" id="ARBA00022771"/>
    </source>
</evidence>
<dbReference type="PANTHER" id="PTHR46481:SF10">
    <property type="entry name" value="ZINC FINGER BED DOMAIN-CONTAINING PROTEIN 39"/>
    <property type="match status" value="1"/>
</dbReference>
<reference evidence="8 9" key="1">
    <citation type="submission" date="2018-08" db="EMBL/GenBank/DDBJ databases">
        <title>Genome and evolution of the arbuscular mycorrhizal fungus Diversispora epigaea (formerly Glomus versiforme) and its bacterial endosymbionts.</title>
        <authorList>
            <person name="Sun X."/>
            <person name="Fei Z."/>
            <person name="Harrison M."/>
        </authorList>
    </citation>
    <scope>NUCLEOTIDE SEQUENCE [LARGE SCALE GENOMIC DNA]</scope>
    <source>
        <strain evidence="8 9">IT104</strain>
    </source>
</reference>
<keyword evidence="6" id="KW-1133">Transmembrane helix</keyword>
<keyword evidence="6" id="KW-0472">Membrane</keyword>
<dbReference type="GO" id="GO:0005634">
    <property type="term" value="C:nucleus"/>
    <property type="evidence" value="ECO:0007669"/>
    <property type="project" value="UniProtKB-SubCell"/>
</dbReference>
<keyword evidence="4" id="KW-0862">Zinc</keyword>
<keyword evidence="6" id="KW-0812">Transmembrane</keyword>
<proteinExistence type="predicted"/>
<dbReference type="InterPro" id="IPR012337">
    <property type="entry name" value="RNaseH-like_sf"/>
</dbReference>
<name>A0A397IXN8_9GLOM</name>
<dbReference type="Pfam" id="PF04937">
    <property type="entry name" value="DUF659"/>
    <property type="match status" value="1"/>
</dbReference>
<feature type="transmembrane region" description="Helical" evidence="6">
    <location>
        <begin position="442"/>
        <end position="461"/>
    </location>
</feature>
<accession>A0A397IXN8</accession>
<keyword evidence="9" id="KW-1185">Reference proteome</keyword>
<dbReference type="InterPro" id="IPR007021">
    <property type="entry name" value="DUF659"/>
</dbReference>
<dbReference type="GO" id="GO:0008270">
    <property type="term" value="F:zinc ion binding"/>
    <property type="evidence" value="ECO:0007669"/>
    <property type="project" value="UniProtKB-KW"/>
</dbReference>
<comment type="subcellular location">
    <subcellularLocation>
        <location evidence="1">Nucleus</location>
    </subcellularLocation>
</comment>
<protein>
    <recommendedName>
        <fullName evidence="7">DUF659 domain-containing protein</fullName>
    </recommendedName>
</protein>
<evidence type="ECO:0000256" key="4">
    <source>
        <dbReference type="ARBA" id="ARBA00022833"/>
    </source>
</evidence>
<dbReference type="STRING" id="1348612.A0A397IXN8"/>
<keyword evidence="5" id="KW-0539">Nucleus</keyword>
<dbReference type="OrthoDB" id="2423954at2759"/>
<evidence type="ECO:0000256" key="1">
    <source>
        <dbReference type="ARBA" id="ARBA00004123"/>
    </source>
</evidence>
<keyword evidence="2" id="KW-0479">Metal-binding</keyword>
<dbReference type="PANTHER" id="PTHR46481">
    <property type="entry name" value="ZINC FINGER BED DOMAIN-CONTAINING PROTEIN 4"/>
    <property type="match status" value="1"/>
</dbReference>
<dbReference type="Proteomes" id="UP000266861">
    <property type="component" value="Unassembled WGS sequence"/>
</dbReference>
<evidence type="ECO:0000256" key="2">
    <source>
        <dbReference type="ARBA" id="ARBA00022723"/>
    </source>
</evidence>
<evidence type="ECO:0000259" key="7">
    <source>
        <dbReference type="Pfam" id="PF04937"/>
    </source>
</evidence>
<evidence type="ECO:0000256" key="6">
    <source>
        <dbReference type="SAM" id="Phobius"/>
    </source>
</evidence>
<comment type="caution">
    <text evidence="8">The sequence shown here is derived from an EMBL/GenBank/DDBJ whole genome shotgun (WGS) entry which is preliminary data.</text>
</comment>
<evidence type="ECO:0000313" key="9">
    <source>
        <dbReference type="Proteomes" id="UP000266861"/>
    </source>
</evidence>
<dbReference type="AlphaFoldDB" id="A0A397IXN8"/>
<dbReference type="InterPro" id="IPR052035">
    <property type="entry name" value="ZnF_BED_domain_contain"/>
</dbReference>
<evidence type="ECO:0000313" key="8">
    <source>
        <dbReference type="EMBL" id="RHZ77864.1"/>
    </source>
</evidence>
<feature type="domain" description="DUF659" evidence="7">
    <location>
        <begin position="117"/>
        <end position="266"/>
    </location>
</feature>